<dbReference type="InterPro" id="IPR013538">
    <property type="entry name" value="ASHA1/2-like_C"/>
</dbReference>
<evidence type="ECO:0000256" key="1">
    <source>
        <dbReference type="ARBA" id="ARBA00006817"/>
    </source>
</evidence>
<gene>
    <name evidence="3" type="ORF">C8P63_11195</name>
</gene>
<comment type="caution">
    <text evidence="3">The sequence shown here is derived from an EMBL/GenBank/DDBJ whole genome shotgun (WGS) entry which is preliminary data.</text>
</comment>
<dbReference type="InterPro" id="IPR023393">
    <property type="entry name" value="START-like_dom_sf"/>
</dbReference>
<accession>A0A2T6BUA3</accession>
<dbReference type="CDD" id="cd07814">
    <property type="entry name" value="SRPBCC_CalC_Aha1-like"/>
    <property type="match status" value="1"/>
</dbReference>
<evidence type="ECO:0000259" key="2">
    <source>
        <dbReference type="Pfam" id="PF08327"/>
    </source>
</evidence>
<dbReference type="SUPFAM" id="SSF55961">
    <property type="entry name" value="Bet v1-like"/>
    <property type="match status" value="1"/>
</dbReference>
<dbReference type="EMBL" id="QBKR01000011">
    <property type="protein sequence ID" value="PTX59660.1"/>
    <property type="molecule type" value="Genomic_DNA"/>
</dbReference>
<evidence type="ECO:0000313" key="4">
    <source>
        <dbReference type="Proteomes" id="UP000244240"/>
    </source>
</evidence>
<sequence length="148" mass="16868">MEKETNEIVQEVWIQARPETVFSFYTDPEKMKRWMGIEVELDPRPGGIYRVNVDGKHIESGEFTEVLPPSRIVHAFGWEEGNLLPAGSSRVEITFTPEGDGTRVRVRQTGLPKSLRKDHEEGWKHYLPRLTAVAEGRDPGRDPWAEGA</sequence>
<keyword evidence="4" id="KW-1185">Reference proteome</keyword>
<dbReference type="Proteomes" id="UP000244240">
    <property type="component" value="Unassembled WGS sequence"/>
</dbReference>
<feature type="domain" description="Activator of Hsp90 ATPase homologue 1/2-like C-terminal" evidence="2">
    <location>
        <begin position="16"/>
        <end position="134"/>
    </location>
</feature>
<evidence type="ECO:0000313" key="3">
    <source>
        <dbReference type="EMBL" id="PTX59660.1"/>
    </source>
</evidence>
<organism evidence="3 4">
    <name type="scientific">Melghirimyces profundicolus</name>
    <dbReference type="NCBI Taxonomy" id="1242148"/>
    <lineage>
        <taxon>Bacteria</taxon>
        <taxon>Bacillati</taxon>
        <taxon>Bacillota</taxon>
        <taxon>Bacilli</taxon>
        <taxon>Bacillales</taxon>
        <taxon>Thermoactinomycetaceae</taxon>
        <taxon>Melghirimyces</taxon>
    </lineage>
</organism>
<reference evidence="3 4" key="1">
    <citation type="submission" date="2018-04" db="EMBL/GenBank/DDBJ databases">
        <title>Genomic Encyclopedia of Archaeal and Bacterial Type Strains, Phase II (KMG-II): from individual species to whole genera.</title>
        <authorList>
            <person name="Goeker M."/>
        </authorList>
    </citation>
    <scope>NUCLEOTIDE SEQUENCE [LARGE SCALE GENOMIC DNA]</scope>
    <source>
        <strain evidence="3 4">DSM 45787</strain>
    </source>
</reference>
<comment type="similarity">
    <text evidence="1">Belongs to the AHA1 family.</text>
</comment>
<dbReference type="Pfam" id="PF08327">
    <property type="entry name" value="AHSA1"/>
    <property type="match status" value="1"/>
</dbReference>
<dbReference type="RefSeq" id="WP_211308269.1">
    <property type="nucleotide sequence ID" value="NZ_QBKR01000011.1"/>
</dbReference>
<dbReference type="Gene3D" id="3.30.530.20">
    <property type="match status" value="1"/>
</dbReference>
<protein>
    <submittedName>
        <fullName evidence="3">Uncharacterized protein YndB with AHSA1/START domain</fullName>
    </submittedName>
</protein>
<proteinExistence type="inferred from homology"/>
<dbReference type="AlphaFoldDB" id="A0A2T6BUA3"/>
<name>A0A2T6BUA3_9BACL</name>